<sequence length="193" mass="20230">MKSIALVLAALLPAAAFAQTSSNAVNTVTQQEVVEAALYGKTDIIKTALEQGFDVNTADPDKRTPLMFAAYNGQTEIVKMLIASGAVIDAQDTTGTTPLMFAASAPSGKDAVMLLLDAGAEINRVDNNEHFTALMWAAAEGQLENVELLLEKGADLALADVDGDTAESFAAKAGHYAVARCLKQAAKDVQTEK</sequence>
<gene>
    <name evidence="5" type="ORF">P9H32_05675</name>
</gene>
<dbReference type="PANTHER" id="PTHR24171:SF9">
    <property type="entry name" value="ANKYRIN REPEAT DOMAIN-CONTAINING PROTEIN 39"/>
    <property type="match status" value="1"/>
</dbReference>
<feature type="signal peptide" evidence="4">
    <location>
        <begin position="1"/>
        <end position="18"/>
    </location>
</feature>
<reference evidence="5 6" key="1">
    <citation type="journal article" date="2024" name="Appl. Environ. Microbiol.">
        <title>Pontiella agarivorans sp. nov., a novel marine anaerobic bacterium capable of degrading macroalgal polysaccharides and fixing nitrogen.</title>
        <authorList>
            <person name="Liu N."/>
            <person name="Kivenson V."/>
            <person name="Peng X."/>
            <person name="Cui Z."/>
            <person name="Lankiewicz T.S."/>
            <person name="Gosselin K.M."/>
            <person name="English C.J."/>
            <person name="Blair E.M."/>
            <person name="O'Malley M.A."/>
            <person name="Valentine D.L."/>
        </authorList>
    </citation>
    <scope>NUCLEOTIDE SEQUENCE [LARGE SCALE GENOMIC DNA]</scope>
    <source>
        <strain evidence="5 6">NLcol2</strain>
    </source>
</reference>
<dbReference type="Proteomes" id="UP001290861">
    <property type="component" value="Unassembled WGS sequence"/>
</dbReference>
<evidence type="ECO:0000256" key="3">
    <source>
        <dbReference type="PROSITE-ProRule" id="PRU00023"/>
    </source>
</evidence>
<dbReference type="PANTHER" id="PTHR24171">
    <property type="entry name" value="ANKYRIN REPEAT DOMAIN-CONTAINING PROTEIN 39-RELATED"/>
    <property type="match status" value="1"/>
</dbReference>
<protein>
    <submittedName>
        <fullName evidence="5">Ankyrin repeat domain-containing protein</fullName>
    </submittedName>
</protein>
<keyword evidence="6" id="KW-1185">Reference proteome</keyword>
<name>A0ABU5MV99_9BACT</name>
<keyword evidence="4" id="KW-0732">Signal</keyword>
<evidence type="ECO:0000256" key="1">
    <source>
        <dbReference type="ARBA" id="ARBA00022737"/>
    </source>
</evidence>
<accession>A0ABU5MV99</accession>
<feature type="repeat" description="ANK" evidence="3">
    <location>
        <begin position="94"/>
        <end position="127"/>
    </location>
</feature>
<dbReference type="InterPro" id="IPR002110">
    <property type="entry name" value="Ankyrin_rpt"/>
</dbReference>
<keyword evidence="2 3" id="KW-0040">ANK repeat</keyword>
<dbReference type="Gene3D" id="1.25.40.20">
    <property type="entry name" value="Ankyrin repeat-containing domain"/>
    <property type="match status" value="1"/>
</dbReference>
<evidence type="ECO:0000256" key="2">
    <source>
        <dbReference type="ARBA" id="ARBA00023043"/>
    </source>
</evidence>
<comment type="caution">
    <text evidence="5">The sequence shown here is derived from an EMBL/GenBank/DDBJ whole genome shotgun (WGS) entry which is preliminary data.</text>
</comment>
<dbReference type="InterPro" id="IPR036770">
    <property type="entry name" value="Ankyrin_rpt-contain_sf"/>
</dbReference>
<dbReference type="PROSITE" id="PS50297">
    <property type="entry name" value="ANK_REP_REGION"/>
    <property type="match status" value="3"/>
</dbReference>
<feature type="repeat" description="ANK" evidence="3">
    <location>
        <begin position="129"/>
        <end position="161"/>
    </location>
</feature>
<dbReference type="PRINTS" id="PR01415">
    <property type="entry name" value="ANKYRIN"/>
</dbReference>
<feature type="repeat" description="ANK" evidence="3">
    <location>
        <begin position="61"/>
        <end position="93"/>
    </location>
</feature>
<evidence type="ECO:0000313" key="5">
    <source>
        <dbReference type="EMBL" id="MDZ8118113.1"/>
    </source>
</evidence>
<keyword evidence="1" id="KW-0677">Repeat</keyword>
<organism evidence="5 6">
    <name type="scientific">Pontiella agarivorans</name>
    <dbReference type="NCBI Taxonomy" id="3038953"/>
    <lineage>
        <taxon>Bacteria</taxon>
        <taxon>Pseudomonadati</taxon>
        <taxon>Kiritimatiellota</taxon>
        <taxon>Kiritimatiellia</taxon>
        <taxon>Kiritimatiellales</taxon>
        <taxon>Pontiellaceae</taxon>
        <taxon>Pontiella</taxon>
    </lineage>
</organism>
<dbReference type="RefSeq" id="WP_322607912.1">
    <property type="nucleotide sequence ID" value="NZ_JARVCO010000007.1"/>
</dbReference>
<dbReference type="Pfam" id="PF12796">
    <property type="entry name" value="Ank_2"/>
    <property type="match status" value="1"/>
</dbReference>
<feature type="chain" id="PRO_5046236845" evidence="4">
    <location>
        <begin position="19"/>
        <end position="193"/>
    </location>
</feature>
<dbReference type="PROSITE" id="PS50088">
    <property type="entry name" value="ANK_REPEAT"/>
    <property type="match status" value="3"/>
</dbReference>
<evidence type="ECO:0000313" key="6">
    <source>
        <dbReference type="Proteomes" id="UP001290861"/>
    </source>
</evidence>
<evidence type="ECO:0000256" key="4">
    <source>
        <dbReference type="SAM" id="SignalP"/>
    </source>
</evidence>
<dbReference type="SUPFAM" id="SSF48403">
    <property type="entry name" value="Ankyrin repeat"/>
    <property type="match status" value="1"/>
</dbReference>
<dbReference type="SMART" id="SM00248">
    <property type="entry name" value="ANK"/>
    <property type="match status" value="4"/>
</dbReference>
<dbReference type="Pfam" id="PF13637">
    <property type="entry name" value="Ank_4"/>
    <property type="match status" value="1"/>
</dbReference>
<proteinExistence type="predicted"/>
<dbReference type="EMBL" id="JARVCO010000007">
    <property type="protein sequence ID" value="MDZ8118113.1"/>
    <property type="molecule type" value="Genomic_DNA"/>
</dbReference>